<dbReference type="MEROPS" id="S26.014"/>
<reference evidence="2" key="1">
    <citation type="submission" date="2008-06" db="EMBL/GenBank/DDBJ databases">
        <title>Complete sequence of chromosome of Prosthecochloris aestuarii DSM 271.</title>
        <authorList>
            <consortium name="US DOE Joint Genome Institute"/>
            <person name="Lucas S."/>
            <person name="Copeland A."/>
            <person name="Lapidus A."/>
            <person name="Glavina del Rio T."/>
            <person name="Dalin E."/>
            <person name="Tice H."/>
            <person name="Bruce D."/>
            <person name="Goodwin L."/>
            <person name="Pitluck S."/>
            <person name="Schmutz J."/>
            <person name="Larimer F."/>
            <person name="Land M."/>
            <person name="Hauser L."/>
            <person name="Kyrpides N."/>
            <person name="Anderson I."/>
            <person name="Liu Z."/>
            <person name="Li T."/>
            <person name="Zhao F."/>
            <person name="Overmann J."/>
            <person name="Bryant D.A."/>
            <person name="Richardson P."/>
        </authorList>
    </citation>
    <scope>NUCLEOTIDE SEQUENCE [LARGE SCALE GENOMIC DNA]</scope>
    <source>
        <strain evidence="2">DSM 271</strain>
    </source>
</reference>
<dbReference type="Pfam" id="PF10502">
    <property type="entry name" value="Peptidase_S26"/>
    <property type="match status" value="1"/>
</dbReference>
<accession>B4S3K0</accession>
<keyword evidence="3" id="KW-1185">Reference proteome</keyword>
<gene>
    <name evidence="2" type="ordered locus">Paes_1721</name>
</gene>
<dbReference type="HOGENOM" id="CLU_104604_0_0_10"/>
<name>B4S3K0_PROA2</name>
<proteinExistence type="predicted"/>
<dbReference type="eggNOG" id="COG4959">
    <property type="taxonomic scope" value="Bacteria"/>
</dbReference>
<dbReference type="SUPFAM" id="SSF51306">
    <property type="entry name" value="LexA/Signal peptidase"/>
    <property type="match status" value="1"/>
</dbReference>
<dbReference type="AlphaFoldDB" id="B4S3K0"/>
<dbReference type="GO" id="GO:0004252">
    <property type="term" value="F:serine-type endopeptidase activity"/>
    <property type="evidence" value="ECO:0007669"/>
    <property type="project" value="InterPro"/>
</dbReference>
<organism evidence="2 3">
    <name type="scientific">Prosthecochloris aestuarii (strain DSM 271 / SK 413)</name>
    <dbReference type="NCBI Taxonomy" id="290512"/>
    <lineage>
        <taxon>Bacteria</taxon>
        <taxon>Pseudomonadati</taxon>
        <taxon>Chlorobiota</taxon>
        <taxon>Chlorobiia</taxon>
        <taxon>Chlorobiales</taxon>
        <taxon>Chlorobiaceae</taxon>
        <taxon>Prosthecochloris</taxon>
    </lineage>
</organism>
<evidence type="ECO:0000313" key="2">
    <source>
        <dbReference type="EMBL" id="ACF46739.1"/>
    </source>
</evidence>
<dbReference type="InterPro" id="IPR019533">
    <property type="entry name" value="Peptidase_S26"/>
</dbReference>
<dbReference type="GO" id="GO:0006465">
    <property type="term" value="P:signal peptide processing"/>
    <property type="evidence" value="ECO:0007669"/>
    <property type="project" value="InterPro"/>
</dbReference>
<evidence type="ECO:0000259" key="1">
    <source>
        <dbReference type="Pfam" id="PF10502"/>
    </source>
</evidence>
<dbReference type="EMBL" id="CP001108">
    <property type="protein sequence ID" value="ACF46739.1"/>
    <property type="molecule type" value="Genomic_DNA"/>
</dbReference>
<dbReference type="Proteomes" id="UP000002725">
    <property type="component" value="Chromosome"/>
</dbReference>
<protein>
    <submittedName>
        <fullName evidence="2">Conjugal transfer protein</fullName>
    </submittedName>
</protein>
<dbReference type="InterPro" id="IPR036286">
    <property type="entry name" value="LexA/Signal_pep-like_sf"/>
</dbReference>
<dbReference type="KEGG" id="paa:Paes_1721"/>
<dbReference type="Gene3D" id="2.10.109.10">
    <property type="entry name" value="Umud Fragment, subunit A"/>
    <property type="match status" value="1"/>
</dbReference>
<feature type="domain" description="Peptidase S26" evidence="1">
    <location>
        <begin position="2"/>
        <end position="160"/>
    </location>
</feature>
<sequence>MRRFIPLLSSCVFILLIALASVFSPFPLFIYNTTDSLPHGIYLVVPREYRYGDLVVFRVPDDVRTLVRERQWLPDDGFLMKRVAALPGDRVSTAGGHFVIEESDYGLVLDTDSMGRPMPGFDFCGILEEGVVVALAGSGNSFDSRYYGPLPVDAIIGVAFPLVLGDCF</sequence>
<evidence type="ECO:0000313" key="3">
    <source>
        <dbReference type="Proteomes" id="UP000002725"/>
    </source>
</evidence>
<dbReference type="RefSeq" id="WP_012506272.1">
    <property type="nucleotide sequence ID" value="NC_011059.1"/>
</dbReference>
<dbReference type="STRING" id="290512.Paes_1721"/>